<organism evidence="1 2">
    <name type="scientific">Marinobacter salinus</name>
    <dbReference type="NCBI Taxonomy" id="1874317"/>
    <lineage>
        <taxon>Bacteria</taxon>
        <taxon>Pseudomonadati</taxon>
        <taxon>Pseudomonadota</taxon>
        <taxon>Gammaproteobacteria</taxon>
        <taxon>Pseudomonadales</taxon>
        <taxon>Marinobacteraceae</taxon>
        <taxon>Marinobacter</taxon>
    </lineage>
</organism>
<dbReference type="AlphaFoldDB" id="A0A1D9GMB6"/>
<dbReference type="EMBL" id="CP017715">
    <property type="protein sequence ID" value="AOY88655.1"/>
    <property type="molecule type" value="Genomic_DNA"/>
</dbReference>
<evidence type="ECO:0000313" key="2">
    <source>
        <dbReference type="Proteomes" id="UP000177445"/>
    </source>
</evidence>
<reference evidence="1 2" key="1">
    <citation type="submission" date="2016-10" db="EMBL/GenBank/DDBJ databases">
        <title>Marinobacter salinus sp. nov., a moderately halophilic bacterium isolated from a tidal flat environment.</title>
        <authorList>
            <person name="Park S.-J."/>
        </authorList>
    </citation>
    <scope>NUCLEOTIDE SEQUENCE [LARGE SCALE GENOMIC DNA]</scope>
    <source>
        <strain evidence="1 2">Hb8</strain>
    </source>
</reference>
<name>A0A1D9GMB6_9GAMM</name>
<proteinExistence type="predicted"/>
<dbReference type="Proteomes" id="UP000177445">
    <property type="component" value="Chromosome"/>
</dbReference>
<gene>
    <name evidence="1" type="ORF">BKP64_10995</name>
</gene>
<evidence type="ECO:0000313" key="1">
    <source>
        <dbReference type="EMBL" id="AOY88655.1"/>
    </source>
</evidence>
<evidence type="ECO:0008006" key="3">
    <source>
        <dbReference type="Google" id="ProtNLM"/>
    </source>
</evidence>
<sequence length="87" mass="9881">MCGIGGKTIAEARRNISYVEFFHWVEYRRKRGTLNLGMRTERAGGLVASLLANIHSAKDASPVSFYRFAPHHDEPELTLSEAMETWK</sequence>
<accession>A0A1D9GMB6</accession>
<keyword evidence="2" id="KW-1185">Reference proteome</keyword>
<dbReference type="OrthoDB" id="6628031at2"/>
<protein>
    <recommendedName>
        <fullName evidence="3">Phage tail protein</fullName>
    </recommendedName>
</protein>
<dbReference type="KEGG" id="msq:BKP64_10995"/>
<dbReference type="RefSeq" id="WP_070969796.1">
    <property type="nucleotide sequence ID" value="NZ_CP017715.1"/>
</dbReference>
<dbReference type="STRING" id="1874317.BKP64_10995"/>